<dbReference type="Proteomes" id="UP000477722">
    <property type="component" value="Unassembled WGS sequence"/>
</dbReference>
<dbReference type="EMBL" id="JAAKZZ010000936">
    <property type="protein sequence ID" value="NGO73846.1"/>
    <property type="molecule type" value="Genomic_DNA"/>
</dbReference>
<feature type="compositionally biased region" description="Basic and acidic residues" evidence="1">
    <location>
        <begin position="90"/>
        <end position="105"/>
    </location>
</feature>
<evidence type="ECO:0000313" key="3">
    <source>
        <dbReference type="EMBL" id="NGO73846.1"/>
    </source>
</evidence>
<name>A0A6G4X8H4_9ACTN</name>
<evidence type="ECO:0000256" key="1">
    <source>
        <dbReference type="SAM" id="MobiDB-lite"/>
    </source>
</evidence>
<evidence type="ECO:0000259" key="2">
    <source>
        <dbReference type="Pfam" id="PF09299"/>
    </source>
</evidence>
<proteinExistence type="predicted"/>
<evidence type="ECO:0000313" key="4">
    <source>
        <dbReference type="Proteomes" id="UP000477722"/>
    </source>
</evidence>
<dbReference type="Gene3D" id="2.30.30.130">
    <property type="entry name" value="Transposase, Mu, C-terminal"/>
    <property type="match status" value="1"/>
</dbReference>
<protein>
    <recommendedName>
        <fullName evidence="2">Transposase-like Mu C-terminal domain-containing protein</fullName>
    </recommendedName>
</protein>
<feature type="region of interest" description="Disordered" evidence="1">
    <location>
        <begin position="80"/>
        <end position="114"/>
    </location>
</feature>
<reference evidence="3 4" key="1">
    <citation type="submission" date="2020-02" db="EMBL/GenBank/DDBJ databases">
        <title>Whole-genome analyses of novel actinobacteria.</title>
        <authorList>
            <person name="Sahin N."/>
            <person name="Tatar D."/>
        </authorList>
    </citation>
    <scope>NUCLEOTIDE SEQUENCE [LARGE SCALE GENOMIC DNA]</scope>
    <source>
        <strain evidence="3 4">SB3404</strain>
    </source>
</reference>
<feature type="domain" description="Transposase-like Mu C-terminal" evidence="2">
    <location>
        <begin position="11"/>
        <end position="62"/>
    </location>
</feature>
<dbReference type="InterPro" id="IPR015378">
    <property type="entry name" value="Transposase-like_Mu_C"/>
</dbReference>
<gene>
    <name evidence="3" type="ORF">G5C65_37135</name>
</gene>
<accession>A0A6G4X8H4</accession>
<keyword evidence="4" id="KW-1185">Reference proteome</keyword>
<feature type="compositionally biased region" description="Basic residues" evidence="1">
    <location>
        <begin position="80"/>
        <end position="89"/>
    </location>
</feature>
<comment type="caution">
    <text evidence="3">The sequence shown here is derived from an EMBL/GenBank/DDBJ whole genome shotgun (WGS) entry which is preliminary data.</text>
</comment>
<organism evidence="3 4">
    <name type="scientific">Streptomyces boncukensis</name>
    <dbReference type="NCBI Taxonomy" id="2711219"/>
    <lineage>
        <taxon>Bacteria</taxon>
        <taxon>Bacillati</taxon>
        <taxon>Actinomycetota</taxon>
        <taxon>Actinomycetes</taxon>
        <taxon>Kitasatosporales</taxon>
        <taxon>Streptomycetaceae</taxon>
        <taxon>Streptomyces</taxon>
    </lineage>
</organism>
<dbReference type="RefSeq" id="WP_165303439.1">
    <property type="nucleotide sequence ID" value="NZ_JAAKZZ010000936.1"/>
</dbReference>
<dbReference type="InterPro" id="IPR009004">
    <property type="entry name" value="Transposase_Mu_C"/>
</dbReference>
<dbReference type="AlphaFoldDB" id="A0A6G4X8H4"/>
<sequence length="138" mass="15756">MWTFTLEDDGRTRIITSHGARFKNRDYLADWMTGQAGRTATVRFMPHHDHEIEVCDTHGHHLGTAHLADTATPEQISTLRRSRTRRARRLRADAKKAEQLRRDRFAPATTPQTARRLRALTQAQADQEPAQDTSGCLL</sequence>
<dbReference type="Pfam" id="PF09299">
    <property type="entry name" value="Mu-transpos_C"/>
    <property type="match status" value="1"/>
</dbReference>